<gene>
    <name evidence="1" type="ORF">MML48_2g00007709</name>
</gene>
<comment type="caution">
    <text evidence="1">The sequence shown here is derived from an EMBL/GenBank/DDBJ whole genome shotgun (WGS) entry which is preliminary data.</text>
</comment>
<keyword evidence="2" id="KW-1185">Reference proteome</keyword>
<evidence type="ECO:0000313" key="1">
    <source>
        <dbReference type="EMBL" id="KAI4467381.1"/>
    </source>
</evidence>
<sequence length="246" mass="28405">MCSLGRNGSPHFPKNQEEDAYEDPESSDTDDFAQEPVKPERKNMMHLKYAFFYLTITTLQQTIYGNNLNNNEDENDRERHVIEGKVFPLDVPYTQPNWQANTRIHVNGGEYLGFVKEDGTFVIHNIPSGSYIVEALNSELTYELVRVEINSKGKFRARRDEQNISKYEQWRVTDFLLNPMVLMMVLPLLLIMVLPKMMNDPETKKEMEQFGSLKFPGVSDMVTNIFAGAPPNPQQPKKALKTKKRQ</sequence>
<dbReference type="Proteomes" id="UP001056778">
    <property type="component" value="Chromosome 2"/>
</dbReference>
<name>A0ACB9TKQ5_HOLOL</name>
<organism evidence="1 2">
    <name type="scientific">Holotrichia oblita</name>
    <name type="common">Chafer beetle</name>
    <dbReference type="NCBI Taxonomy" id="644536"/>
    <lineage>
        <taxon>Eukaryota</taxon>
        <taxon>Metazoa</taxon>
        <taxon>Ecdysozoa</taxon>
        <taxon>Arthropoda</taxon>
        <taxon>Hexapoda</taxon>
        <taxon>Insecta</taxon>
        <taxon>Pterygota</taxon>
        <taxon>Neoptera</taxon>
        <taxon>Endopterygota</taxon>
        <taxon>Coleoptera</taxon>
        <taxon>Polyphaga</taxon>
        <taxon>Scarabaeiformia</taxon>
        <taxon>Scarabaeidae</taxon>
        <taxon>Melolonthinae</taxon>
        <taxon>Holotrichia</taxon>
    </lineage>
</organism>
<evidence type="ECO:0000313" key="2">
    <source>
        <dbReference type="Proteomes" id="UP001056778"/>
    </source>
</evidence>
<reference evidence="1" key="1">
    <citation type="submission" date="2022-04" db="EMBL/GenBank/DDBJ databases">
        <title>Chromosome-scale genome assembly of Holotrichia oblita Faldermann.</title>
        <authorList>
            <person name="Rongchong L."/>
        </authorList>
    </citation>
    <scope>NUCLEOTIDE SEQUENCE</scope>
    <source>
        <strain evidence="1">81SQS9</strain>
    </source>
</reference>
<dbReference type="EMBL" id="CM043016">
    <property type="protein sequence ID" value="KAI4467381.1"/>
    <property type="molecule type" value="Genomic_DNA"/>
</dbReference>
<protein>
    <submittedName>
        <fullName evidence="1">Uncharacterized protein</fullName>
    </submittedName>
</protein>
<accession>A0ACB9TKQ5</accession>
<proteinExistence type="predicted"/>